<comment type="caution">
    <text evidence="3">The sequence shown here is derived from an EMBL/GenBank/DDBJ whole genome shotgun (WGS) entry which is preliminary data.</text>
</comment>
<dbReference type="RefSeq" id="WP_354087768.1">
    <property type="nucleotide sequence ID" value="NZ_JBEPTF010000001.1"/>
</dbReference>
<sequence length="232" mass="24386">MKSLTLIAAPAALLLGVQSAQACAAYMPLRLEKALEADAVVIGHVTAFEPGGTAKPPFLSRVIRGLSGTGDDAGRAFKPARVTLRVEERLLGAPPTIITADWNVETNSTPPDQLRGAYLMALREQDSSASPGAGAYAVMIPSCSTPFVFRRGGASANAVRALFGLPAEPLEPPPRSLIDRLELRPVPWPALVVYGLLGLVASAIGAILIQLRRRPAAPDSDDKAPLDQHDAT</sequence>
<evidence type="ECO:0000256" key="1">
    <source>
        <dbReference type="SAM" id="Phobius"/>
    </source>
</evidence>
<reference evidence="3 4" key="1">
    <citation type="submission" date="2024-06" db="EMBL/GenBank/DDBJ databases">
        <title>Sorghum-associated microbial communities from plants grown in Nebraska, USA.</title>
        <authorList>
            <person name="Schachtman D."/>
        </authorList>
    </citation>
    <scope>NUCLEOTIDE SEQUENCE [LARGE SCALE GENOMIC DNA]</scope>
    <source>
        <strain evidence="3 4">2814</strain>
    </source>
</reference>
<keyword evidence="1" id="KW-0812">Transmembrane</keyword>
<keyword evidence="2" id="KW-0732">Signal</keyword>
<feature type="chain" id="PRO_5046436170" description="DUF3153 domain-containing protein" evidence="2">
    <location>
        <begin position="25"/>
        <end position="232"/>
    </location>
</feature>
<keyword evidence="4" id="KW-1185">Reference proteome</keyword>
<proteinExistence type="predicted"/>
<dbReference type="PROSITE" id="PS51257">
    <property type="entry name" value="PROKAR_LIPOPROTEIN"/>
    <property type="match status" value="1"/>
</dbReference>
<name>A0ABV2RA24_9CAUL</name>
<evidence type="ECO:0000313" key="4">
    <source>
        <dbReference type="Proteomes" id="UP001549313"/>
    </source>
</evidence>
<keyword evidence="1" id="KW-1133">Transmembrane helix</keyword>
<accession>A0ABV2RA24</accession>
<keyword evidence="1" id="KW-0472">Membrane</keyword>
<feature type="signal peptide" evidence="2">
    <location>
        <begin position="1"/>
        <end position="24"/>
    </location>
</feature>
<evidence type="ECO:0000313" key="3">
    <source>
        <dbReference type="EMBL" id="MET4682830.1"/>
    </source>
</evidence>
<dbReference type="EMBL" id="JBEPTF010000001">
    <property type="protein sequence ID" value="MET4682830.1"/>
    <property type="molecule type" value="Genomic_DNA"/>
</dbReference>
<evidence type="ECO:0008006" key="5">
    <source>
        <dbReference type="Google" id="ProtNLM"/>
    </source>
</evidence>
<feature type="transmembrane region" description="Helical" evidence="1">
    <location>
        <begin position="188"/>
        <end position="209"/>
    </location>
</feature>
<evidence type="ECO:0000256" key="2">
    <source>
        <dbReference type="SAM" id="SignalP"/>
    </source>
</evidence>
<organism evidence="3 4">
    <name type="scientific">Brevundimonas faecalis</name>
    <dbReference type="NCBI Taxonomy" id="947378"/>
    <lineage>
        <taxon>Bacteria</taxon>
        <taxon>Pseudomonadati</taxon>
        <taxon>Pseudomonadota</taxon>
        <taxon>Alphaproteobacteria</taxon>
        <taxon>Caulobacterales</taxon>
        <taxon>Caulobacteraceae</taxon>
        <taxon>Brevundimonas</taxon>
    </lineage>
</organism>
<gene>
    <name evidence="3" type="ORF">ABIE19_000739</name>
</gene>
<protein>
    <recommendedName>
        <fullName evidence="5">DUF3153 domain-containing protein</fullName>
    </recommendedName>
</protein>
<dbReference type="Proteomes" id="UP001549313">
    <property type="component" value="Unassembled WGS sequence"/>
</dbReference>